<feature type="chain" id="PRO_5043134537" evidence="1">
    <location>
        <begin position="22"/>
        <end position="180"/>
    </location>
</feature>
<evidence type="ECO:0000313" key="2">
    <source>
        <dbReference type="Ensembl" id="ENSDARP00000142216"/>
    </source>
</evidence>
<evidence type="ECO:0000256" key="1">
    <source>
        <dbReference type="SAM" id="SignalP"/>
    </source>
</evidence>
<accession>A0A8M6Z280</accession>
<gene>
    <name evidence="2 3" type="primary">si:ch211-113d11.6</name>
</gene>
<feature type="signal peptide" evidence="1">
    <location>
        <begin position="1"/>
        <end position="21"/>
    </location>
</feature>
<protein>
    <submittedName>
        <fullName evidence="2">Si:ch211-113d11.6</fullName>
    </submittedName>
</protein>
<proteinExistence type="predicted"/>
<dbReference type="AlphaFoldDB" id="A0A140LG38"/>
<dbReference type="ZFIN" id="ZDB-GENE-160113-62">
    <property type="gene designation" value="si:ch211-113d11.6"/>
</dbReference>
<reference evidence="2" key="2">
    <citation type="submission" date="2016-03" db="UniProtKB">
        <authorList>
            <consortium name="Ensembl"/>
        </authorList>
    </citation>
    <scope>IDENTIFICATION</scope>
    <source>
        <strain evidence="2">Tuebingen</strain>
    </source>
</reference>
<dbReference type="FunCoup" id="A0A140LG38">
    <property type="interactions" value="15"/>
</dbReference>
<name>A0A140LG38_DANRE</name>
<dbReference type="Bgee" id="ENSDARG00000105351">
    <property type="expression patterns" value="Expressed in intestine and 4 other cell types or tissues"/>
</dbReference>
<dbReference type="Ensembl" id="ENSDART00000173245.2">
    <property type="protein sequence ID" value="ENSDARP00000142216.1"/>
    <property type="gene ID" value="ENSDARG00000105351.2"/>
</dbReference>
<evidence type="ECO:0000313" key="3">
    <source>
        <dbReference type="ZFIN" id="ZDB-GENE-160113-62"/>
    </source>
</evidence>
<organism evidence="2">
    <name type="scientific">Danio rerio</name>
    <name type="common">Zebrafish</name>
    <name type="synonym">Brachydanio rerio</name>
    <dbReference type="NCBI Taxonomy" id="7955"/>
    <lineage>
        <taxon>Eukaryota</taxon>
        <taxon>Metazoa</taxon>
        <taxon>Chordata</taxon>
        <taxon>Craniata</taxon>
        <taxon>Vertebrata</taxon>
        <taxon>Euteleostomi</taxon>
        <taxon>Actinopterygii</taxon>
        <taxon>Neopterygii</taxon>
        <taxon>Teleostei</taxon>
        <taxon>Ostariophysi</taxon>
        <taxon>Cypriniformes</taxon>
        <taxon>Danionidae</taxon>
        <taxon>Danioninae</taxon>
        <taxon>Danio</taxon>
    </lineage>
</organism>
<accession>A0A140LG38</accession>
<reference evidence="2" key="1">
    <citation type="journal article" date="2013" name="Nature">
        <title>The zebrafish reference genome sequence and its relationship to the human genome.</title>
        <authorList>
            <consortium name="Genome Reference Consortium Zebrafish"/>
            <person name="Howe K."/>
            <person name="Clark M.D."/>
            <person name="Torroja C.F."/>
            <person name="Torrance J."/>
            <person name="Berthelot C."/>
            <person name="Muffato M."/>
            <person name="Collins J.E."/>
            <person name="Humphray S."/>
            <person name="McLaren K."/>
            <person name="Matthews L."/>
            <person name="McLaren S."/>
            <person name="Sealy I."/>
            <person name="Caccamo M."/>
            <person name="Churcher C."/>
            <person name="Scott C."/>
            <person name="Barrett J.C."/>
            <person name="Koch R."/>
            <person name="Rauch G.J."/>
            <person name="White S."/>
            <person name="Chow W."/>
            <person name="Kilian B."/>
            <person name="Quintais L.T."/>
            <person name="Guerra-Assuncao J.A."/>
            <person name="Zhou Y."/>
            <person name="Gu Y."/>
            <person name="Yen J."/>
            <person name="Vogel J.H."/>
            <person name="Eyre T."/>
            <person name="Redmond S."/>
            <person name="Banerjee R."/>
            <person name="Chi J."/>
            <person name="Fu B."/>
            <person name="Langley E."/>
            <person name="Maguire S.F."/>
            <person name="Laird G.K."/>
            <person name="Lloyd D."/>
            <person name="Kenyon E."/>
            <person name="Donaldson S."/>
            <person name="Sehra H."/>
            <person name="Almeida-King J."/>
            <person name="Loveland J."/>
            <person name="Trevanion S."/>
            <person name="Jones M."/>
            <person name="Quail M."/>
            <person name="Willey D."/>
            <person name="Hunt A."/>
            <person name="Burton J."/>
            <person name="Sims S."/>
            <person name="McLay K."/>
            <person name="Plumb B."/>
            <person name="Davis J."/>
            <person name="Clee C."/>
            <person name="Oliver K."/>
            <person name="Clark R."/>
            <person name="Riddle C."/>
            <person name="Elliot D."/>
            <person name="Eliott D."/>
            <person name="Threadgold G."/>
            <person name="Harden G."/>
            <person name="Ware D."/>
            <person name="Begum S."/>
            <person name="Mortimore B."/>
            <person name="Mortimer B."/>
            <person name="Kerry G."/>
            <person name="Heath P."/>
            <person name="Phillimore B."/>
            <person name="Tracey A."/>
            <person name="Corby N."/>
            <person name="Dunn M."/>
            <person name="Johnson C."/>
            <person name="Wood J."/>
            <person name="Clark S."/>
            <person name="Pelan S."/>
            <person name="Griffiths G."/>
            <person name="Smith M."/>
            <person name="Glithero R."/>
            <person name="Howden P."/>
            <person name="Barker N."/>
            <person name="Lloyd C."/>
            <person name="Stevens C."/>
            <person name="Harley J."/>
            <person name="Holt K."/>
            <person name="Panagiotidis G."/>
            <person name="Lovell J."/>
            <person name="Beasley H."/>
            <person name="Henderson C."/>
            <person name="Gordon D."/>
            <person name="Auger K."/>
            <person name="Wright D."/>
            <person name="Collins J."/>
            <person name="Raisen C."/>
            <person name="Dyer L."/>
            <person name="Leung K."/>
            <person name="Robertson L."/>
            <person name="Ambridge K."/>
            <person name="Leongamornlert D."/>
            <person name="McGuire S."/>
            <person name="Gilderthorp R."/>
            <person name="Griffiths C."/>
            <person name="Manthravadi D."/>
            <person name="Nichol S."/>
            <person name="Barker G."/>
            <person name="Whitehead S."/>
            <person name="Kay M."/>
            <person name="Brown J."/>
            <person name="Murnane C."/>
            <person name="Gray E."/>
            <person name="Humphries M."/>
            <person name="Sycamore N."/>
            <person name="Barker D."/>
            <person name="Saunders D."/>
            <person name="Wallis J."/>
            <person name="Babbage A."/>
            <person name="Hammond S."/>
            <person name="Mashreghi-Mohammadi M."/>
            <person name="Barr L."/>
            <person name="Martin S."/>
            <person name="Wray P."/>
            <person name="Ellington A."/>
            <person name="Matthews N."/>
            <person name="Ellwood M."/>
            <person name="Woodmansey R."/>
            <person name="Clark G."/>
            <person name="Cooper J."/>
            <person name="Cooper J."/>
            <person name="Tromans A."/>
            <person name="Grafham D."/>
            <person name="Skuce C."/>
            <person name="Pandian R."/>
            <person name="Andrews R."/>
            <person name="Harrison E."/>
            <person name="Kimberley A."/>
            <person name="Garnett J."/>
            <person name="Fosker N."/>
            <person name="Hall R."/>
            <person name="Garner P."/>
            <person name="Kelly D."/>
            <person name="Bird C."/>
            <person name="Palmer S."/>
            <person name="Gehring I."/>
            <person name="Berger A."/>
            <person name="Dooley C.M."/>
            <person name="Ersan-Urun Z."/>
            <person name="Eser C."/>
            <person name="Geiger H."/>
            <person name="Geisler M."/>
            <person name="Karotki L."/>
            <person name="Kirn A."/>
            <person name="Konantz J."/>
            <person name="Konantz M."/>
            <person name="Oberlander M."/>
            <person name="Rudolph-Geiger S."/>
            <person name="Teucke M."/>
            <person name="Lanz C."/>
            <person name="Raddatz G."/>
            <person name="Osoegawa K."/>
            <person name="Zhu B."/>
            <person name="Rapp A."/>
            <person name="Widaa S."/>
            <person name="Langford C."/>
            <person name="Yang F."/>
            <person name="Schuster S.C."/>
            <person name="Carter N.P."/>
            <person name="Harrow J."/>
            <person name="Ning Z."/>
            <person name="Herrero J."/>
            <person name="Searle S.M."/>
            <person name="Enright A."/>
            <person name="Geisler R."/>
            <person name="Plasterk R.H."/>
            <person name="Lee C."/>
            <person name="Westerfield M."/>
            <person name="de Jong P.J."/>
            <person name="Zon L.I."/>
            <person name="Postlethwait J.H."/>
            <person name="Nusslein-Volhard C."/>
            <person name="Hubbard T.J."/>
            <person name="Roest Crollius H."/>
            <person name="Rogers J."/>
            <person name="Stemple D.L."/>
        </authorList>
    </citation>
    <scope>NUCLEOTIDE SEQUENCE [LARGE SCALE GENOMIC DNA]</scope>
    <source>
        <strain evidence="2">Tuebingen</strain>
    </source>
</reference>
<dbReference type="EMBL" id="BX005077">
    <property type="status" value="NOT_ANNOTATED_CDS"/>
    <property type="molecule type" value="Genomic_DNA"/>
</dbReference>
<dbReference type="GeneTree" id="ENSGT00840000132118"/>
<sequence>MRMAQIAKLFFLCVLIGWSKAFPQRDVISEDKAMKDAERLDRERRDVKIDFTPPTCRVTNMTSDCLPSCGNKPLEVTFVMSDGKGSGLAYTTIYSSGLPSYSNMTQYDGLDEAGNNATFLHYSGTCCTEDVLITVMDKAGNMGTCPFVIKRAVSPSSSNSITAVSLWSTLILMALKSILL</sequence>
<dbReference type="OrthoDB" id="8933333at2759"/>
<keyword evidence="1" id="KW-0732">Signal</keyword>